<evidence type="ECO:0000313" key="3">
    <source>
        <dbReference type="EMBL" id="CEJ91953.1"/>
    </source>
</evidence>
<protein>
    <submittedName>
        <fullName evidence="3">Uncharacterized protein</fullName>
    </submittedName>
</protein>
<keyword evidence="4" id="KW-1185">Reference proteome</keyword>
<dbReference type="InterPro" id="IPR049363">
    <property type="entry name" value="RMI1_N"/>
</dbReference>
<dbReference type="InterPro" id="IPR042470">
    <property type="entry name" value="RMI1_N_C_sf"/>
</dbReference>
<dbReference type="Pfam" id="PF21000">
    <property type="entry name" value="RMI1_N_N"/>
    <property type="match status" value="1"/>
</dbReference>
<dbReference type="OrthoDB" id="341511at2759"/>
<dbReference type="Gene3D" id="2.40.50.770">
    <property type="entry name" value="RecQ-mediated genome instability protein Rmi1, C-terminal domain"/>
    <property type="match status" value="1"/>
</dbReference>
<name>A0A0A1TLZ7_9HYPO</name>
<dbReference type="InterPro" id="IPR013894">
    <property type="entry name" value="RMI1_OB"/>
</dbReference>
<reference evidence="3 4" key="1">
    <citation type="journal article" date="2015" name="Genome Announc.">
        <title>Draft Genome Sequence and Gene Annotation of the Entomopathogenic Fungus Verticillium hemipterigenum.</title>
        <authorList>
            <person name="Horn F."/>
            <person name="Habel A."/>
            <person name="Scharf D.H."/>
            <person name="Dworschak J."/>
            <person name="Brakhage A.A."/>
            <person name="Guthke R."/>
            <person name="Hertweck C."/>
            <person name="Linde J."/>
        </authorList>
    </citation>
    <scope>NUCLEOTIDE SEQUENCE [LARGE SCALE GENOMIC DNA]</scope>
</reference>
<sequence length="185" mass="19824">MELESQLRTSLVSQNLPTPSAEFLNSITATRSPPPPLTSLVATAKSRILACDLSSSIPALIDASVPCLPATAGDARVDEARLAKPVHVQILDVENLAQSKWEQIEELEAIERGEMTRGRHVIRVTADEDDANNTSMQQQAPAAWNATHRLVVQDSDSSGQDVYWREVAVEGGYGDCSGESTVGAG</sequence>
<feature type="domain" description="RecQ mediated genome instability protein 1 OB-fold" evidence="1">
    <location>
        <begin position="74"/>
        <end position="156"/>
    </location>
</feature>
<evidence type="ECO:0000313" key="4">
    <source>
        <dbReference type="Proteomes" id="UP000039046"/>
    </source>
</evidence>
<feature type="domain" description="RMI1 N-terminal" evidence="2">
    <location>
        <begin position="13"/>
        <end position="56"/>
    </location>
</feature>
<evidence type="ECO:0000259" key="2">
    <source>
        <dbReference type="Pfam" id="PF21000"/>
    </source>
</evidence>
<accession>A0A0A1TLZ7</accession>
<organism evidence="3 4">
    <name type="scientific">[Torrubiella] hemipterigena</name>
    <dbReference type="NCBI Taxonomy" id="1531966"/>
    <lineage>
        <taxon>Eukaryota</taxon>
        <taxon>Fungi</taxon>
        <taxon>Dikarya</taxon>
        <taxon>Ascomycota</taxon>
        <taxon>Pezizomycotina</taxon>
        <taxon>Sordariomycetes</taxon>
        <taxon>Hypocreomycetidae</taxon>
        <taxon>Hypocreales</taxon>
        <taxon>Clavicipitaceae</taxon>
        <taxon>Clavicipitaceae incertae sedis</taxon>
        <taxon>'Torrubiella' clade</taxon>
    </lineage>
</organism>
<dbReference type="Pfam" id="PF08585">
    <property type="entry name" value="RMI1_N_C"/>
    <property type="match status" value="1"/>
</dbReference>
<gene>
    <name evidence="3" type="ORF">VHEMI07634</name>
</gene>
<dbReference type="Proteomes" id="UP000039046">
    <property type="component" value="Unassembled WGS sequence"/>
</dbReference>
<evidence type="ECO:0000259" key="1">
    <source>
        <dbReference type="Pfam" id="PF08585"/>
    </source>
</evidence>
<dbReference type="AlphaFoldDB" id="A0A0A1TLZ7"/>
<dbReference type="HOGENOM" id="CLU_1462327_0_0_1"/>
<dbReference type="STRING" id="1531966.A0A0A1TLZ7"/>
<dbReference type="EMBL" id="CDHN01000004">
    <property type="protein sequence ID" value="CEJ91953.1"/>
    <property type="molecule type" value="Genomic_DNA"/>
</dbReference>
<proteinExistence type="predicted"/>